<feature type="region of interest" description="Disordered" evidence="2">
    <location>
        <begin position="239"/>
        <end position="411"/>
    </location>
</feature>
<feature type="compositionally biased region" description="Basic and acidic residues" evidence="2">
    <location>
        <begin position="257"/>
        <end position="269"/>
    </location>
</feature>
<reference evidence="4" key="1">
    <citation type="submission" date="2021-03" db="EMBL/GenBank/DDBJ databases">
        <title>Comparative genomics and phylogenomic investigation of the class Geoglossomycetes provide insights into ecological specialization and systematics.</title>
        <authorList>
            <person name="Melie T."/>
            <person name="Pirro S."/>
            <person name="Miller A.N."/>
            <person name="Quandt A."/>
        </authorList>
    </citation>
    <scope>NUCLEOTIDE SEQUENCE</scope>
    <source>
        <strain evidence="4">CAQ_001_2017</strain>
    </source>
</reference>
<feature type="transmembrane region" description="Helical" evidence="3">
    <location>
        <begin position="134"/>
        <end position="157"/>
    </location>
</feature>
<keyword evidence="3" id="KW-0472">Membrane</keyword>
<feature type="compositionally biased region" description="Polar residues" evidence="2">
    <location>
        <begin position="371"/>
        <end position="394"/>
    </location>
</feature>
<feature type="region of interest" description="Disordered" evidence="2">
    <location>
        <begin position="103"/>
        <end position="122"/>
    </location>
</feature>
<evidence type="ECO:0000256" key="3">
    <source>
        <dbReference type="SAM" id="Phobius"/>
    </source>
</evidence>
<evidence type="ECO:0000313" key="5">
    <source>
        <dbReference type="Proteomes" id="UP000750711"/>
    </source>
</evidence>
<keyword evidence="5" id="KW-1185">Reference proteome</keyword>
<dbReference type="AlphaFoldDB" id="A0A9P8LDA9"/>
<dbReference type="EMBL" id="JAGHQM010000417">
    <property type="protein sequence ID" value="KAH0562074.1"/>
    <property type="molecule type" value="Genomic_DNA"/>
</dbReference>
<protein>
    <submittedName>
        <fullName evidence="4">Uncharacterized protein</fullName>
    </submittedName>
</protein>
<sequence length="438" mass="46403">MHWSPGVCPSGWTTLADNITTAAGVTTATCCPSSFTKSRGVGLCLSSTGSISAKESEDAKALTPNPSHLVTSAVLHEEPYTVFYAQSDLSLFPVGAVSSVPSSLLKAPTGSSPGSTGGSTLNGSRKGLSIGAKVGIGIGCVLAVLFIVGPVIFVLWYRKKRLKTEDVSTADTGKSELENKQINEMNTDSVLARLDAPNKGDIVGQVTVNGSSSAAEETYPELETLAQAGAVRPHELGLGTERTHTEPDGTVAPTAASRHELGPDGERYELSLGPETLHTELDASRKLRPPTSHSTSHTAELGEYPASPENKETDSRSQPEPRQQRPKLSHEDYSKYAQQDSAADSPGNPPAERSVNLAPTSDTPDVAAWPSSANSAPDQSSPKASSTSEITIPSASRPAAVSVHVPTEPPLTAEEVELRWLEQEEERIRNRRKELLRK</sequence>
<gene>
    <name evidence="4" type="ORF">GP486_003226</name>
</gene>
<name>A0A9P8LDA9_9PEZI</name>
<evidence type="ECO:0000313" key="4">
    <source>
        <dbReference type="EMBL" id="KAH0562074.1"/>
    </source>
</evidence>
<evidence type="ECO:0000256" key="1">
    <source>
        <dbReference type="SAM" id="Coils"/>
    </source>
</evidence>
<keyword evidence="3" id="KW-0812">Transmembrane</keyword>
<proteinExistence type="predicted"/>
<keyword evidence="1" id="KW-0175">Coiled coil</keyword>
<organism evidence="4 5">
    <name type="scientific">Trichoglossum hirsutum</name>
    <dbReference type="NCBI Taxonomy" id="265104"/>
    <lineage>
        <taxon>Eukaryota</taxon>
        <taxon>Fungi</taxon>
        <taxon>Dikarya</taxon>
        <taxon>Ascomycota</taxon>
        <taxon>Pezizomycotina</taxon>
        <taxon>Geoglossomycetes</taxon>
        <taxon>Geoglossales</taxon>
        <taxon>Geoglossaceae</taxon>
        <taxon>Trichoglossum</taxon>
    </lineage>
</organism>
<evidence type="ECO:0000256" key="2">
    <source>
        <dbReference type="SAM" id="MobiDB-lite"/>
    </source>
</evidence>
<feature type="compositionally biased region" description="Basic and acidic residues" evidence="2">
    <location>
        <begin position="309"/>
        <end position="334"/>
    </location>
</feature>
<accession>A0A9P8LDA9</accession>
<keyword evidence="3" id="KW-1133">Transmembrane helix</keyword>
<feature type="coiled-coil region" evidence="1">
    <location>
        <begin position="411"/>
        <end position="438"/>
    </location>
</feature>
<dbReference type="Proteomes" id="UP000750711">
    <property type="component" value="Unassembled WGS sequence"/>
</dbReference>
<comment type="caution">
    <text evidence="4">The sequence shown here is derived from an EMBL/GenBank/DDBJ whole genome shotgun (WGS) entry which is preliminary data.</text>
</comment>